<evidence type="ECO:0000256" key="11">
    <source>
        <dbReference type="ARBA" id="ARBA00023163"/>
    </source>
</evidence>
<keyword evidence="3 12" id="KW-0808">Transferase</keyword>
<dbReference type="PROSITE" id="PS50880">
    <property type="entry name" value="TOPRIM"/>
    <property type="match status" value="1"/>
</dbReference>
<dbReference type="InterPro" id="IPR034151">
    <property type="entry name" value="TOPRIM_DnaG_bac"/>
</dbReference>
<keyword evidence="7 12" id="KW-0863">Zinc-finger</keyword>
<feature type="coiled-coil region" evidence="15">
    <location>
        <begin position="570"/>
        <end position="618"/>
    </location>
</feature>
<dbReference type="Proteomes" id="UP000009222">
    <property type="component" value="Chromosome"/>
</dbReference>
<reference evidence="18" key="1">
    <citation type="submission" date="2009-12" db="EMBL/GenBank/DDBJ databases">
        <title>Complete sequence of Treponema azotonutricium strain ZAS-9.</title>
        <authorList>
            <person name="Tetu S.G."/>
            <person name="Matson E."/>
            <person name="Ren Q."/>
            <person name="Seshadri R."/>
            <person name="Elbourne L."/>
            <person name="Hassan K.A."/>
            <person name="Durkin A."/>
            <person name="Radune D."/>
            <person name="Mohamoud Y."/>
            <person name="Shay R."/>
            <person name="Jin S."/>
            <person name="Zhang X."/>
            <person name="Lucey K."/>
            <person name="Ballor N.R."/>
            <person name="Ottesen E."/>
            <person name="Rosenthal R."/>
            <person name="Allen A."/>
            <person name="Leadbetter J.R."/>
            <person name="Paulsen I.T."/>
        </authorList>
    </citation>
    <scope>NUCLEOTIDE SEQUENCE [LARGE SCALE GENOMIC DNA]</scope>
    <source>
        <strain evidence="18">ATCC BAA-888 / DSM 13862 / ZAS-9</strain>
    </source>
</reference>
<keyword evidence="1 12" id="KW-0240">DNA-directed RNA polymerase</keyword>
<evidence type="ECO:0000256" key="7">
    <source>
        <dbReference type="ARBA" id="ARBA00022771"/>
    </source>
</evidence>
<dbReference type="GO" id="GO:0008270">
    <property type="term" value="F:zinc ion binding"/>
    <property type="evidence" value="ECO:0007669"/>
    <property type="project" value="UniProtKB-UniRule"/>
</dbReference>
<evidence type="ECO:0000256" key="8">
    <source>
        <dbReference type="ARBA" id="ARBA00022833"/>
    </source>
</evidence>
<keyword evidence="8 12" id="KW-0862">Zinc</keyword>
<dbReference type="OrthoDB" id="9803773at2"/>
<dbReference type="SMART" id="SM00493">
    <property type="entry name" value="TOPRIM"/>
    <property type="match status" value="1"/>
</dbReference>
<dbReference type="PANTHER" id="PTHR30313">
    <property type="entry name" value="DNA PRIMASE"/>
    <property type="match status" value="1"/>
</dbReference>
<evidence type="ECO:0000256" key="5">
    <source>
        <dbReference type="ARBA" id="ARBA00022705"/>
    </source>
</evidence>
<dbReference type="Gene3D" id="3.90.580.10">
    <property type="entry name" value="Zinc finger, CHC2-type domain"/>
    <property type="match status" value="1"/>
</dbReference>
<name>F5YC88_LEAAZ</name>
<feature type="zinc finger region" description="CHC2-type" evidence="12 14">
    <location>
        <begin position="39"/>
        <end position="63"/>
    </location>
</feature>
<dbReference type="InterPro" id="IPR036977">
    <property type="entry name" value="DNA_primase_Znf_CHC2"/>
</dbReference>
<comment type="catalytic activity">
    <reaction evidence="12">
        <text>ssDNA + n NTP = ssDNA/pppN(pN)n-1 hybrid + (n-1) diphosphate.</text>
        <dbReference type="EC" id="2.7.7.101"/>
    </reaction>
</comment>
<dbReference type="PANTHER" id="PTHR30313:SF2">
    <property type="entry name" value="DNA PRIMASE"/>
    <property type="match status" value="1"/>
</dbReference>
<evidence type="ECO:0000256" key="12">
    <source>
        <dbReference type="HAMAP-Rule" id="MF_00974"/>
    </source>
</evidence>
<evidence type="ECO:0000313" key="17">
    <source>
        <dbReference type="EMBL" id="AEF82243.1"/>
    </source>
</evidence>
<dbReference type="InterPro" id="IPR050219">
    <property type="entry name" value="DnaG_primase"/>
</dbReference>
<evidence type="ECO:0000256" key="9">
    <source>
        <dbReference type="ARBA" id="ARBA00022842"/>
    </source>
</evidence>
<keyword evidence="4 12" id="KW-0548">Nucleotidyltransferase</keyword>
<gene>
    <name evidence="12" type="primary">dnaG</name>
    <name evidence="17" type="ordered locus">TREAZ_0484</name>
</gene>
<dbReference type="GO" id="GO:0003899">
    <property type="term" value="F:DNA-directed RNA polymerase activity"/>
    <property type="evidence" value="ECO:0007669"/>
    <property type="project" value="UniProtKB-UniRule"/>
</dbReference>
<keyword evidence="15" id="KW-0175">Coiled coil</keyword>
<evidence type="ECO:0000256" key="2">
    <source>
        <dbReference type="ARBA" id="ARBA00022515"/>
    </source>
</evidence>
<protein>
    <recommendedName>
        <fullName evidence="12 13">DNA primase</fullName>
        <ecNumber evidence="12">2.7.7.101</ecNumber>
    </recommendedName>
</protein>
<dbReference type="GO" id="GO:0006269">
    <property type="term" value="P:DNA replication, synthesis of primer"/>
    <property type="evidence" value="ECO:0007669"/>
    <property type="project" value="UniProtKB-UniRule"/>
</dbReference>
<dbReference type="Pfam" id="PF10410">
    <property type="entry name" value="DnaB_bind"/>
    <property type="match status" value="1"/>
</dbReference>
<dbReference type="SUPFAM" id="SSF56731">
    <property type="entry name" value="DNA primase core"/>
    <property type="match status" value="1"/>
</dbReference>
<keyword evidence="10 12" id="KW-0238">DNA-binding</keyword>
<dbReference type="AlphaFoldDB" id="F5YC88"/>
<accession>F5YC88</accession>
<dbReference type="HOGENOM" id="CLU_013501_3_3_12"/>
<dbReference type="InterPro" id="IPR013264">
    <property type="entry name" value="DNAG_N"/>
</dbReference>
<dbReference type="InterPro" id="IPR019475">
    <property type="entry name" value="DNA_primase_DnaB-bd"/>
</dbReference>
<dbReference type="HAMAP" id="MF_00974">
    <property type="entry name" value="DNA_primase_DnaG"/>
    <property type="match status" value="1"/>
</dbReference>
<dbReference type="STRING" id="545695.TREAZ_0484"/>
<dbReference type="RefSeq" id="WP_015711466.1">
    <property type="nucleotide sequence ID" value="NC_015577.1"/>
</dbReference>
<dbReference type="NCBIfam" id="TIGR01391">
    <property type="entry name" value="dnaG"/>
    <property type="match status" value="1"/>
</dbReference>
<evidence type="ECO:0000259" key="16">
    <source>
        <dbReference type="PROSITE" id="PS50880"/>
    </source>
</evidence>
<dbReference type="Pfam" id="PF08275">
    <property type="entry name" value="DNAG_N"/>
    <property type="match status" value="1"/>
</dbReference>
<evidence type="ECO:0000256" key="13">
    <source>
        <dbReference type="PIRNR" id="PIRNR002811"/>
    </source>
</evidence>
<dbReference type="InterPro" id="IPR030846">
    <property type="entry name" value="DnaG_bac"/>
</dbReference>
<dbReference type="EMBL" id="CP001841">
    <property type="protein sequence ID" value="AEF82243.1"/>
    <property type="molecule type" value="Genomic_DNA"/>
</dbReference>
<comment type="cofactor">
    <cofactor evidence="12 13 14">
        <name>Zn(2+)</name>
        <dbReference type="ChEBI" id="CHEBI:29105"/>
    </cofactor>
    <text evidence="12 13 14">Binds 1 zinc ion per monomer.</text>
</comment>
<dbReference type="Gene3D" id="3.40.1360.10">
    <property type="match status" value="1"/>
</dbReference>
<keyword evidence="5 12" id="KW-0235">DNA replication</keyword>
<evidence type="ECO:0000256" key="3">
    <source>
        <dbReference type="ARBA" id="ARBA00022679"/>
    </source>
</evidence>
<keyword evidence="9" id="KW-0460">Magnesium</keyword>
<dbReference type="eggNOG" id="COG0358">
    <property type="taxonomic scope" value="Bacteria"/>
</dbReference>
<dbReference type="GO" id="GO:1990077">
    <property type="term" value="C:primosome complex"/>
    <property type="evidence" value="ECO:0007669"/>
    <property type="project" value="UniProtKB-KW"/>
</dbReference>
<keyword evidence="18" id="KW-1185">Reference proteome</keyword>
<keyword evidence="2 12" id="KW-0639">Primosome</keyword>
<dbReference type="SUPFAM" id="SSF57783">
    <property type="entry name" value="Zinc beta-ribbon"/>
    <property type="match status" value="1"/>
</dbReference>
<dbReference type="Gene3D" id="3.90.980.10">
    <property type="entry name" value="DNA primase, catalytic core, N-terminal domain"/>
    <property type="match status" value="1"/>
</dbReference>
<dbReference type="EC" id="2.7.7.101" evidence="12"/>
<dbReference type="InterPro" id="IPR006295">
    <property type="entry name" value="DNA_primase_DnaG"/>
</dbReference>
<evidence type="ECO:0000256" key="14">
    <source>
        <dbReference type="PIRSR" id="PIRSR002811-1"/>
    </source>
</evidence>
<proteinExistence type="inferred from homology"/>
<dbReference type="InterPro" id="IPR006171">
    <property type="entry name" value="TOPRIM_dom"/>
</dbReference>
<comment type="similarity">
    <text evidence="12 13">Belongs to the DnaG primase family.</text>
</comment>
<evidence type="ECO:0000313" key="18">
    <source>
        <dbReference type="Proteomes" id="UP000009222"/>
    </source>
</evidence>
<dbReference type="GO" id="GO:0003677">
    <property type="term" value="F:DNA binding"/>
    <property type="evidence" value="ECO:0007669"/>
    <property type="project" value="UniProtKB-KW"/>
</dbReference>
<evidence type="ECO:0000256" key="15">
    <source>
        <dbReference type="SAM" id="Coils"/>
    </source>
</evidence>
<evidence type="ECO:0000256" key="1">
    <source>
        <dbReference type="ARBA" id="ARBA00022478"/>
    </source>
</evidence>
<feature type="domain" description="Toprim" evidence="16">
    <location>
        <begin position="270"/>
        <end position="351"/>
    </location>
</feature>
<evidence type="ECO:0000256" key="10">
    <source>
        <dbReference type="ARBA" id="ARBA00023125"/>
    </source>
</evidence>
<dbReference type="PIRSF" id="PIRSF002811">
    <property type="entry name" value="DnaG"/>
    <property type="match status" value="1"/>
</dbReference>
<organism evidence="17 18">
    <name type="scientific">Leadbettera azotonutricia (strain ATCC BAA-888 / DSM 13862 / ZAS-9)</name>
    <name type="common">Treponema azotonutricium</name>
    <dbReference type="NCBI Taxonomy" id="545695"/>
    <lineage>
        <taxon>Bacteria</taxon>
        <taxon>Pseudomonadati</taxon>
        <taxon>Spirochaetota</taxon>
        <taxon>Spirochaetia</taxon>
        <taxon>Spirochaetales</taxon>
        <taxon>Breznakiellaceae</taxon>
        <taxon>Leadbettera</taxon>
    </lineage>
</organism>
<evidence type="ECO:0000256" key="6">
    <source>
        <dbReference type="ARBA" id="ARBA00022723"/>
    </source>
</evidence>
<dbReference type="FunFam" id="3.90.580.10:FF:000001">
    <property type="entry name" value="DNA primase"/>
    <property type="match status" value="1"/>
</dbReference>
<dbReference type="Pfam" id="PF01807">
    <property type="entry name" value="Zn_ribbon_DnaG"/>
    <property type="match status" value="1"/>
</dbReference>
<dbReference type="GO" id="GO:0005737">
    <property type="term" value="C:cytoplasm"/>
    <property type="evidence" value="ECO:0007669"/>
    <property type="project" value="TreeGrafter"/>
</dbReference>
<dbReference type="KEGG" id="taz:TREAZ_0484"/>
<comment type="function">
    <text evidence="12 13">RNA polymerase that catalyzes the synthesis of short RNA molecules used as primers for DNA polymerase during DNA replication.</text>
</comment>
<keyword evidence="11 12" id="KW-0804">Transcription</keyword>
<dbReference type="CDD" id="cd03364">
    <property type="entry name" value="TOPRIM_DnaG_primases"/>
    <property type="match status" value="1"/>
</dbReference>
<dbReference type="FunCoup" id="F5YC88">
    <property type="interactions" value="323"/>
</dbReference>
<dbReference type="SMART" id="SM00400">
    <property type="entry name" value="ZnF_CHCC"/>
    <property type="match status" value="1"/>
</dbReference>
<sequence length="620" mass="69269">MPLISKTTIDEVNSRMDAVAVVQDYVRLDKRGGRWWGLCPFHSEKTGSFTVNPEMKAYHCFGCGKGGSVLNFVMEMDKLSFPETVELLAKKLGIEIVYDNSGSGPAPDDGKNQRKEELFELYRRMAATFQHFLEKKAEGGPAKQYIIGRGLNNEMIERFHLGYAPGDRQWLYSFLLKKGYSRDFLNVSGLFSSRYPGMPLFAGRIMFPISDRQGRIVAFGGRVLEGAQGPVRADGRAPPKYINSPEIEIYKKGETIFAIDLALPEIRHTKEVYLVEGYMDAIAMHQAGIANTVAPLGTAFTDDQAKLLRRWAEKAILVFDSDGAGQAAVVKGILTCRRNGLSCAVAVPTGEGEAALKDPADILKNYGPEALQKSVKCYINDFEYLIARAKSLYDTSGSEGKAKAVSFIFPFIQTLDSEVAKDAFIDAAADAFGASRQAVKNDLRRIAAGIRQGEGKPQPHKEDKPGQVRMNDELFLLMVVAVNDMKEGNQKLYPEFRKALKINEIDDAAAKELFIALEESYINDEAGVDQFLDRIKLKEVRDFFLERGSSEEFTINPERLLADGIKKTIRKKLERQLDEIVIKLRSLKKNASPGDEEADDLLAEKMRIDEKLRQLKEDSR</sequence>
<dbReference type="InterPro" id="IPR002694">
    <property type="entry name" value="Znf_CHC2"/>
</dbReference>
<reference evidence="17 18" key="2">
    <citation type="journal article" date="2011" name="ISME J.">
        <title>RNA-seq reveals cooperative metabolic interactions between two termite-gut spirochete species in co-culture.</title>
        <authorList>
            <person name="Rosenthal A.Z."/>
            <person name="Matson E.G."/>
            <person name="Eldar A."/>
            <person name="Leadbetter J.R."/>
        </authorList>
    </citation>
    <scope>NUCLEOTIDE SEQUENCE [LARGE SCALE GENOMIC DNA]</scope>
    <source>
        <strain evidence="18">ATCC BAA-888 / DSM 13862 / ZAS-9</strain>
    </source>
</reference>
<comment type="domain">
    <text evidence="12">Contains an N-terminal zinc-binding domain, a central core domain that contains the primase activity, and a C-terminal DnaB-binding domain.</text>
</comment>
<dbReference type="Pfam" id="PF13662">
    <property type="entry name" value="Toprim_4"/>
    <property type="match status" value="1"/>
</dbReference>
<evidence type="ECO:0000256" key="4">
    <source>
        <dbReference type="ARBA" id="ARBA00022695"/>
    </source>
</evidence>
<dbReference type="InParanoid" id="F5YC88"/>
<dbReference type="GO" id="GO:0000428">
    <property type="term" value="C:DNA-directed RNA polymerase complex"/>
    <property type="evidence" value="ECO:0007669"/>
    <property type="project" value="UniProtKB-KW"/>
</dbReference>
<keyword evidence="6 12" id="KW-0479">Metal-binding</keyword>
<dbReference type="InterPro" id="IPR037068">
    <property type="entry name" value="DNA_primase_core_N_sf"/>
</dbReference>
<comment type="subunit">
    <text evidence="12">Monomer. Interacts with DnaB.</text>
</comment>